<dbReference type="InterPro" id="IPR012340">
    <property type="entry name" value="NA-bd_OB-fold"/>
</dbReference>
<dbReference type="CDD" id="cd03524">
    <property type="entry name" value="RPA2_OBF_family"/>
    <property type="match status" value="1"/>
</dbReference>
<dbReference type="GO" id="GO:0005634">
    <property type="term" value="C:nucleus"/>
    <property type="evidence" value="ECO:0007669"/>
    <property type="project" value="UniProtKB-SubCell"/>
</dbReference>
<dbReference type="Pfam" id="PF10451">
    <property type="entry name" value="Stn1"/>
    <property type="match status" value="1"/>
</dbReference>
<keyword evidence="12" id="KW-1185">Reference proteome</keyword>
<reference evidence="11" key="1">
    <citation type="submission" date="2023-06" db="EMBL/GenBank/DDBJ databases">
        <title>Genome-scale phylogeny and comparative genomics of the fungal order Sordariales.</title>
        <authorList>
            <consortium name="Lawrence Berkeley National Laboratory"/>
            <person name="Hensen N."/>
            <person name="Bonometti L."/>
            <person name="Westerberg I."/>
            <person name="Brannstrom I.O."/>
            <person name="Guillou S."/>
            <person name="Cros-Aarteil S."/>
            <person name="Calhoun S."/>
            <person name="Haridas S."/>
            <person name="Kuo A."/>
            <person name="Mondo S."/>
            <person name="Pangilinan J."/>
            <person name="Riley R."/>
            <person name="LaButti K."/>
            <person name="Andreopoulos B."/>
            <person name="Lipzen A."/>
            <person name="Chen C."/>
            <person name="Yanf M."/>
            <person name="Daum C."/>
            <person name="Ng V."/>
            <person name="Clum A."/>
            <person name="Steindorff A."/>
            <person name="Ohm R."/>
            <person name="Martin F."/>
            <person name="Silar P."/>
            <person name="Natvig D."/>
            <person name="Lalanne C."/>
            <person name="Gautier V."/>
            <person name="Ament-velasquez S.L."/>
            <person name="Kruys A."/>
            <person name="Hutchinson M.I."/>
            <person name="Powell A.J."/>
            <person name="Barry K."/>
            <person name="Miller A.N."/>
            <person name="Grigoriev I.V."/>
            <person name="Debuchy R."/>
            <person name="Gladieux P."/>
            <person name="Thoren M.H."/>
            <person name="Johannesson H."/>
        </authorList>
    </citation>
    <scope>NUCLEOTIDE SEQUENCE</scope>
    <source>
        <strain evidence="11">SMH3187-1</strain>
    </source>
</reference>
<sequence>MTSPEQPEFYPQYCFHLSPTVGKWCHLRAADVAALSSHPGFGGQNVFFHRNHPIQWVRISGIVTAIDEFAGRRAYTIDDGSGATMECHVLLSEVAKTREAITLETKPNVSATPAKIIVTTPINTGDIIDVKGTIRIYRDMKQIKAEKMVLVRTTEQEVQFWEKVVKLRREVLDRPWVLDPRVVRRCRKEEEGEQRHRARKRTRSPSAAVEMGQPRPPLITGLEKSSATLRTAKRPVEPVLGLQPSRSERPDPEPKVLVTGLEKKHKTKTKQPIPVTGKYSALGL</sequence>
<name>A0AA40K2D2_9PEZI</name>
<evidence type="ECO:0000256" key="6">
    <source>
        <dbReference type="ARBA" id="ARBA00023125"/>
    </source>
</evidence>
<evidence type="ECO:0000256" key="4">
    <source>
        <dbReference type="ARBA" id="ARBA00022454"/>
    </source>
</evidence>
<dbReference type="SUPFAM" id="SSF50249">
    <property type="entry name" value="Nucleic acid-binding proteins"/>
    <property type="match status" value="1"/>
</dbReference>
<feature type="domain" description="CST complex subunit Stn1 N-terminal" evidence="10">
    <location>
        <begin position="44"/>
        <end position="206"/>
    </location>
</feature>
<dbReference type="GO" id="GO:0000781">
    <property type="term" value="C:chromosome, telomeric region"/>
    <property type="evidence" value="ECO:0007669"/>
    <property type="project" value="UniProtKB-SubCell"/>
</dbReference>
<keyword evidence="4" id="KW-0158">Chromosome</keyword>
<keyword evidence="7" id="KW-0539">Nucleus</keyword>
<feature type="region of interest" description="Disordered" evidence="9">
    <location>
        <begin position="187"/>
        <end position="284"/>
    </location>
</feature>
<dbReference type="Gene3D" id="2.40.50.140">
    <property type="entry name" value="Nucleic acid-binding proteins"/>
    <property type="match status" value="1"/>
</dbReference>
<proteinExistence type="predicted"/>
<evidence type="ECO:0000256" key="9">
    <source>
        <dbReference type="SAM" id="MobiDB-lite"/>
    </source>
</evidence>
<dbReference type="AlphaFoldDB" id="A0AA40K2D2"/>
<dbReference type="EMBL" id="JAUKUD010000005">
    <property type="protein sequence ID" value="KAK0743102.1"/>
    <property type="molecule type" value="Genomic_DNA"/>
</dbReference>
<protein>
    <recommendedName>
        <fullName evidence="3">CST complex subunit STN1</fullName>
    </recommendedName>
    <alternativeName>
        <fullName evidence="8">Suppressor of cdc thirteen homolog</fullName>
    </alternativeName>
</protein>
<evidence type="ECO:0000256" key="5">
    <source>
        <dbReference type="ARBA" id="ARBA00022895"/>
    </source>
</evidence>
<evidence type="ECO:0000256" key="1">
    <source>
        <dbReference type="ARBA" id="ARBA00004123"/>
    </source>
</evidence>
<dbReference type="PANTHER" id="PTHR13989">
    <property type="entry name" value="REPLICATION PROTEIN A-RELATED"/>
    <property type="match status" value="1"/>
</dbReference>
<dbReference type="GO" id="GO:0003677">
    <property type="term" value="F:DNA binding"/>
    <property type="evidence" value="ECO:0007669"/>
    <property type="project" value="UniProtKB-KW"/>
</dbReference>
<dbReference type="InterPro" id="IPR040260">
    <property type="entry name" value="RFA2-like"/>
</dbReference>
<evidence type="ECO:0000259" key="10">
    <source>
        <dbReference type="Pfam" id="PF10451"/>
    </source>
</evidence>
<dbReference type="Proteomes" id="UP001172155">
    <property type="component" value="Unassembled WGS sequence"/>
</dbReference>
<comment type="subcellular location">
    <subcellularLocation>
        <location evidence="2">Chromosome</location>
        <location evidence="2">Telomere</location>
    </subcellularLocation>
    <subcellularLocation>
        <location evidence="1">Nucleus</location>
    </subcellularLocation>
</comment>
<gene>
    <name evidence="11" type="ORF">B0T18DRAFT_329227</name>
</gene>
<evidence type="ECO:0000256" key="2">
    <source>
        <dbReference type="ARBA" id="ARBA00004574"/>
    </source>
</evidence>
<dbReference type="InterPro" id="IPR018856">
    <property type="entry name" value="Stn1_N"/>
</dbReference>
<dbReference type="PANTHER" id="PTHR13989:SF33">
    <property type="entry name" value="CST COMPLEX SUBUNIT STN1"/>
    <property type="match status" value="1"/>
</dbReference>
<accession>A0AA40K2D2</accession>
<evidence type="ECO:0000256" key="3">
    <source>
        <dbReference type="ARBA" id="ARBA00017411"/>
    </source>
</evidence>
<keyword evidence="5" id="KW-0779">Telomere</keyword>
<evidence type="ECO:0000256" key="8">
    <source>
        <dbReference type="ARBA" id="ARBA00030039"/>
    </source>
</evidence>
<evidence type="ECO:0000313" key="12">
    <source>
        <dbReference type="Proteomes" id="UP001172155"/>
    </source>
</evidence>
<comment type="caution">
    <text evidence="11">The sequence shown here is derived from an EMBL/GenBank/DDBJ whole genome shotgun (WGS) entry which is preliminary data.</text>
</comment>
<evidence type="ECO:0000256" key="7">
    <source>
        <dbReference type="ARBA" id="ARBA00023242"/>
    </source>
</evidence>
<keyword evidence="6" id="KW-0238">DNA-binding</keyword>
<evidence type="ECO:0000313" key="11">
    <source>
        <dbReference type="EMBL" id="KAK0743102.1"/>
    </source>
</evidence>
<organism evidence="11 12">
    <name type="scientific">Schizothecium vesticola</name>
    <dbReference type="NCBI Taxonomy" id="314040"/>
    <lineage>
        <taxon>Eukaryota</taxon>
        <taxon>Fungi</taxon>
        <taxon>Dikarya</taxon>
        <taxon>Ascomycota</taxon>
        <taxon>Pezizomycotina</taxon>
        <taxon>Sordariomycetes</taxon>
        <taxon>Sordariomycetidae</taxon>
        <taxon>Sordariales</taxon>
        <taxon>Schizotheciaceae</taxon>
        <taxon>Schizothecium</taxon>
    </lineage>
</organism>